<dbReference type="GO" id="GO:0019509">
    <property type="term" value="P:L-methionine salvage from methylthioadenosine"/>
    <property type="evidence" value="ECO:0007669"/>
    <property type="project" value="TreeGrafter"/>
</dbReference>
<dbReference type="PANTHER" id="PTHR42679">
    <property type="entry name" value="S-METHYL-5'-THIOADENOSINE PHOSPHORYLASE"/>
    <property type="match status" value="1"/>
</dbReference>
<dbReference type="InterPro" id="IPR010044">
    <property type="entry name" value="MTAP"/>
</dbReference>
<dbReference type="AlphaFoldDB" id="A0A2A6DZE1"/>
<gene>
    <name evidence="4" type="ORF">BLM47_10025</name>
</gene>
<dbReference type="InterPro" id="IPR000845">
    <property type="entry name" value="Nucleoside_phosphorylase_d"/>
</dbReference>
<evidence type="ECO:0000313" key="4">
    <source>
        <dbReference type="EMBL" id="PDO09919.1"/>
    </source>
</evidence>
<dbReference type="GO" id="GO:0009116">
    <property type="term" value="P:nucleoside metabolic process"/>
    <property type="evidence" value="ECO:0007669"/>
    <property type="project" value="InterPro"/>
</dbReference>
<dbReference type="GO" id="GO:0017061">
    <property type="term" value="F:S-methyl-5-thioadenosine phosphorylase activity"/>
    <property type="evidence" value="ECO:0007669"/>
    <property type="project" value="InterPro"/>
</dbReference>
<dbReference type="PANTHER" id="PTHR42679:SF2">
    <property type="entry name" value="S-METHYL-5'-THIOADENOSINE PHOSPHORYLASE"/>
    <property type="match status" value="1"/>
</dbReference>
<dbReference type="CDD" id="cd09010">
    <property type="entry name" value="MTAP_SsMTAPII_like_MTIP"/>
    <property type="match status" value="1"/>
</dbReference>
<protein>
    <submittedName>
        <fullName evidence="4">Phosphorylase</fullName>
    </submittedName>
</protein>
<organism evidence="4 5">
    <name type="scientific">Candidatus Reconcilbacillus cellulovorans</name>
    <dbReference type="NCBI Taxonomy" id="1906605"/>
    <lineage>
        <taxon>Bacteria</taxon>
        <taxon>Bacillati</taxon>
        <taxon>Bacillota</taxon>
        <taxon>Bacilli</taxon>
        <taxon>Bacillales</taxon>
        <taxon>Paenibacillaceae</taxon>
        <taxon>Candidatus Reconcilbacillus</taxon>
    </lineage>
</organism>
<accession>A0A2A6DZE1</accession>
<keyword evidence="2" id="KW-0808">Transferase</keyword>
<name>A0A2A6DZE1_9BACL</name>
<reference evidence="4 5" key="1">
    <citation type="submission" date="2016-12" db="EMBL/GenBank/DDBJ databases">
        <title>Candidatus Reconcilibacillus cellulovorans genome.</title>
        <authorList>
            <person name="Kolinko S."/>
            <person name="Wu Y.-W."/>
            <person name="Tachea F."/>
            <person name="Denzel E."/>
            <person name="Hiras J."/>
            <person name="Baecker N."/>
            <person name="Chan L.J."/>
            <person name="Eichorst S.A."/>
            <person name="Frey D."/>
            <person name="Adams P.D."/>
            <person name="Pray T."/>
            <person name="Tanjore D."/>
            <person name="Petzold C.J."/>
            <person name="Gladden J.M."/>
            <person name="Simmons B.A."/>
            <person name="Singer S.W."/>
        </authorList>
    </citation>
    <scope>NUCLEOTIDE SEQUENCE [LARGE SCALE GENOMIC DNA]</scope>
    <source>
        <strain evidence="4">JTherm</strain>
    </source>
</reference>
<dbReference type="SUPFAM" id="SSF53167">
    <property type="entry name" value="Purine and uridine phosphorylases"/>
    <property type="match status" value="1"/>
</dbReference>
<feature type="domain" description="Nucleoside phosphorylase" evidence="3">
    <location>
        <begin position="42"/>
        <end position="257"/>
    </location>
</feature>
<dbReference type="EMBL" id="MOXJ01000024">
    <property type="protein sequence ID" value="PDO09919.1"/>
    <property type="molecule type" value="Genomic_DNA"/>
</dbReference>
<dbReference type="GO" id="GO:0005829">
    <property type="term" value="C:cytosol"/>
    <property type="evidence" value="ECO:0007669"/>
    <property type="project" value="TreeGrafter"/>
</dbReference>
<evidence type="ECO:0000256" key="1">
    <source>
        <dbReference type="ARBA" id="ARBA00022676"/>
    </source>
</evidence>
<evidence type="ECO:0000256" key="2">
    <source>
        <dbReference type="ARBA" id="ARBA00022679"/>
    </source>
</evidence>
<keyword evidence="1" id="KW-0328">Glycosyltransferase</keyword>
<proteinExistence type="predicted"/>
<sequence length="286" mass="32198">MAEEIPRVDYAIIGGSGTFSIEFPEDLGRSDVRVLARDLVFATPYGPSPRMKLFECDGKKALTVRMHGWRPPDVTRAAASQQLFWVLREAGVRHILVEGGVGSINPLLELRDFVVVDDYIDQSMRKDVGLGGPYLLIMRQAICPRLAAVLADAAFERVERNRDRPRRVFRRGVYLNTDGRHFESPAEIRFFRGHADVVGQSLCPEVYLAREIGACYAGLYMVTNYAEGVIRDWEHRELADIFYEESKTVGNILLDALANVKNDQSSCGCSNLRKPTLLVEHSRPKI</sequence>
<evidence type="ECO:0000313" key="5">
    <source>
        <dbReference type="Proteomes" id="UP000243688"/>
    </source>
</evidence>
<dbReference type="Gene3D" id="3.40.50.1580">
    <property type="entry name" value="Nucleoside phosphorylase domain"/>
    <property type="match status" value="1"/>
</dbReference>
<dbReference type="Pfam" id="PF01048">
    <property type="entry name" value="PNP_UDP_1"/>
    <property type="match status" value="1"/>
</dbReference>
<dbReference type="Proteomes" id="UP000243688">
    <property type="component" value="Unassembled WGS sequence"/>
</dbReference>
<dbReference type="InterPro" id="IPR035994">
    <property type="entry name" value="Nucleoside_phosphorylase_sf"/>
</dbReference>
<evidence type="ECO:0000259" key="3">
    <source>
        <dbReference type="Pfam" id="PF01048"/>
    </source>
</evidence>
<comment type="caution">
    <text evidence="4">The sequence shown here is derived from an EMBL/GenBank/DDBJ whole genome shotgun (WGS) entry which is preliminary data.</text>
</comment>